<dbReference type="InterPro" id="IPR016181">
    <property type="entry name" value="Acyl_CoA_acyltransferase"/>
</dbReference>
<dbReference type="AlphaFoldDB" id="A0A841SQR7"/>
<dbReference type="Pfam" id="PF00583">
    <property type="entry name" value="Acetyltransf_1"/>
    <property type="match status" value="1"/>
</dbReference>
<dbReference type="InterPro" id="IPR000182">
    <property type="entry name" value="GNAT_dom"/>
</dbReference>
<dbReference type="SUPFAM" id="SSF55729">
    <property type="entry name" value="Acyl-CoA N-acyltransferases (Nat)"/>
    <property type="match status" value="1"/>
</dbReference>
<reference evidence="2 3" key="1">
    <citation type="submission" date="2020-08" db="EMBL/GenBank/DDBJ databases">
        <title>Cohnella phylogeny.</title>
        <authorList>
            <person name="Dunlap C."/>
        </authorList>
    </citation>
    <scope>NUCLEOTIDE SEQUENCE [LARGE SCALE GENOMIC DNA]</scope>
    <source>
        <strain evidence="2 3">DSM 25241</strain>
    </source>
</reference>
<evidence type="ECO:0000313" key="2">
    <source>
        <dbReference type="EMBL" id="MBB6633229.1"/>
    </source>
</evidence>
<dbReference type="EMBL" id="JACJVQ010000003">
    <property type="protein sequence ID" value="MBB6633229.1"/>
    <property type="molecule type" value="Genomic_DNA"/>
</dbReference>
<evidence type="ECO:0000259" key="1">
    <source>
        <dbReference type="PROSITE" id="PS51186"/>
    </source>
</evidence>
<keyword evidence="3" id="KW-1185">Reference proteome</keyword>
<protein>
    <submittedName>
        <fullName evidence="2">GNAT family N-acetyltransferase</fullName>
    </submittedName>
</protein>
<keyword evidence="2" id="KW-0808">Transferase</keyword>
<dbReference type="Proteomes" id="UP000535838">
    <property type="component" value="Unassembled WGS sequence"/>
</dbReference>
<dbReference type="PROSITE" id="PS51186">
    <property type="entry name" value="GNAT"/>
    <property type="match status" value="1"/>
</dbReference>
<feature type="domain" description="N-acetyltransferase" evidence="1">
    <location>
        <begin position="8"/>
        <end position="160"/>
    </location>
</feature>
<comment type="caution">
    <text evidence="2">The sequence shown here is derived from an EMBL/GenBank/DDBJ whole genome shotgun (WGS) entry which is preliminary data.</text>
</comment>
<dbReference type="Gene3D" id="3.40.630.30">
    <property type="match status" value="1"/>
</dbReference>
<organism evidence="2 3">
    <name type="scientific">Cohnella thailandensis</name>
    <dbReference type="NCBI Taxonomy" id="557557"/>
    <lineage>
        <taxon>Bacteria</taxon>
        <taxon>Bacillati</taxon>
        <taxon>Bacillota</taxon>
        <taxon>Bacilli</taxon>
        <taxon>Bacillales</taxon>
        <taxon>Paenibacillaceae</taxon>
        <taxon>Cohnella</taxon>
    </lineage>
</organism>
<dbReference type="RefSeq" id="WP_185118527.1">
    <property type="nucleotide sequence ID" value="NZ_JACJVQ010000003.1"/>
</dbReference>
<gene>
    <name evidence="2" type="ORF">H7B67_03750</name>
</gene>
<evidence type="ECO:0000313" key="3">
    <source>
        <dbReference type="Proteomes" id="UP000535838"/>
    </source>
</evidence>
<sequence length="161" mass="18606">MTAPIPEFRFTAMTEEDGAEIAEWRYPPPYDLYRWPSWEQMVAQGKEFGDPQIRAKQYTSIRDADGRLIGYAQFFPMVGVVRIGLGLRPECCDRGWGTAFTQAIAREAARRSPNSEIDLEVETWNKRAIRTYKRAGFVITDKYKRQASHKTVTIYCMTLPK</sequence>
<name>A0A841SQR7_9BACL</name>
<proteinExistence type="predicted"/>
<dbReference type="GO" id="GO:0016747">
    <property type="term" value="F:acyltransferase activity, transferring groups other than amino-acyl groups"/>
    <property type="evidence" value="ECO:0007669"/>
    <property type="project" value="InterPro"/>
</dbReference>
<accession>A0A841SQR7</accession>